<evidence type="ECO:0000313" key="2">
    <source>
        <dbReference type="EMBL" id="CAB4756292.1"/>
    </source>
</evidence>
<reference evidence="2" key="1">
    <citation type="submission" date="2020-05" db="EMBL/GenBank/DDBJ databases">
        <authorList>
            <person name="Chiriac C."/>
            <person name="Salcher M."/>
            <person name="Ghai R."/>
            <person name="Kavagutti S V."/>
        </authorList>
    </citation>
    <scope>NUCLEOTIDE SEQUENCE</scope>
</reference>
<evidence type="ECO:0000256" key="1">
    <source>
        <dbReference type="SAM" id="Phobius"/>
    </source>
</evidence>
<feature type="transmembrane region" description="Helical" evidence="1">
    <location>
        <begin position="32"/>
        <end position="51"/>
    </location>
</feature>
<sequence>MVYVPFLVMALAMSMGSMLGPSNAPEKRRARGAFAAGTLLLLIIIAAWWFYPIWTGQVMPYEQWQLRMWMPTWV</sequence>
<dbReference type="EMBL" id="CAEZYW010000289">
    <property type="protein sequence ID" value="CAB4756292.1"/>
    <property type="molecule type" value="Genomic_DNA"/>
</dbReference>
<gene>
    <name evidence="2" type="ORF">UFOPK2786_01576</name>
</gene>
<feature type="transmembrane region" description="Helical" evidence="1">
    <location>
        <begin position="6"/>
        <end position="25"/>
    </location>
</feature>
<organism evidence="2">
    <name type="scientific">freshwater metagenome</name>
    <dbReference type="NCBI Taxonomy" id="449393"/>
    <lineage>
        <taxon>unclassified sequences</taxon>
        <taxon>metagenomes</taxon>
        <taxon>ecological metagenomes</taxon>
    </lineage>
</organism>
<keyword evidence="1" id="KW-0812">Transmembrane</keyword>
<proteinExistence type="predicted"/>
<protein>
    <submittedName>
        <fullName evidence="2">Unannotated protein</fullName>
    </submittedName>
</protein>
<name>A0A6J6U960_9ZZZZ</name>
<keyword evidence="1" id="KW-0472">Membrane</keyword>
<keyword evidence="1" id="KW-1133">Transmembrane helix</keyword>
<accession>A0A6J6U960</accession>
<dbReference type="AlphaFoldDB" id="A0A6J6U960"/>